<keyword evidence="12" id="KW-1185">Reference proteome</keyword>
<feature type="transmembrane region" description="Helical" evidence="8">
    <location>
        <begin position="33"/>
        <end position="56"/>
    </location>
</feature>
<feature type="domain" description="NADH:quinone oxidoreductase/Mrp antiporter transmembrane" evidence="9">
    <location>
        <begin position="129"/>
        <end position="413"/>
    </location>
</feature>
<evidence type="ECO:0000259" key="9">
    <source>
        <dbReference type="Pfam" id="PF00361"/>
    </source>
</evidence>
<feature type="transmembrane region" description="Helical" evidence="8">
    <location>
        <begin position="109"/>
        <end position="126"/>
    </location>
</feature>
<evidence type="ECO:0000256" key="6">
    <source>
        <dbReference type="ARBA" id="ARBA00023136"/>
    </source>
</evidence>
<dbReference type="InterPro" id="IPR052175">
    <property type="entry name" value="ComplexI-like_HydComp"/>
</dbReference>
<feature type="transmembrane region" description="Helical" evidence="8">
    <location>
        <begin position="163"/>
        <end position="185"/>
    </location>
</feature>
<dbReference type="AlphaFoldDB" id="Q6APE8"/>
<evidence type="ECO:0000259" key="10">
    <source>
        <dbReference type="Pfam" id="PF00662"/>
    </source>
</evidence>
<protein>
    <submittedName>
        <fullName evidence="11">Probable hydrogenase, component B-formate hydrogenlyase subunit 3</fullName>
    </submittedName>
</protein>
<dbReference type="GO" id="GO:0008137">
    <property type="term" value="F:NADH dehydrogenase (ubiquinone) activity"/>
    <property type="evidence" value="ECO:0007669"/>
    <property type="project" value="InterPro"/>
</dbReference>
<gene>
    <name evidence="11" type="primary">hycC</name>
    <name evidence="11" type="ordered locus">DP1047</name>
</gene>
<dbReference type="GO" id="GO:0005886">
    <property type="term" value="C:plasma membrane"/>
    <property type="evidence" value="ECO:0007669"/>
    <property type="project" value="UniProtKB-SubCell"/>
</dbReference>
<keyword evidence="4 8" id="KW-1133">Transmembrane helix</keyword>
<evidence type="ECO:0000256" key="3">
    <source>
        <dbReference type="ARBA" id="ARBA00022692"/>
    </source>
</evidence>
<evidence type="ECO:0000256" key="4">
    <source>
        <dbReference type="ARBA" id="ARBA00022989"/>
    </source>
</evidence>
<dbReference type="PRINTS" id="PR01437">
    <property type="entry name" value="NUOXDRDTASE4"/>
</dbReference>
<feature type="transmembrane region" description="Helical" evidence="8">
    <location>
        <begin position="268"/>
        <end position="290"/>
    </location>
</feature>
<dbReference type="GO" id="GO:0042773">
    <property type="term" value="P:ATP synthesis coupled electron transport"/>
    <property type="evidence" value="ECO:0007669"/>
    <property type="project" value="InterPro"/>
</dbReference>
<dbReference type="EMBL" id="CR522870">
    <property type="protein sequence ID" value="CAG35776.1"/>
    <property type="molecule type" value="Genomic_DNA"/>
</dbReference>
<name>Q6APE8_DESPS</name>
<feature type="transmembrane region" description="Helical" evidence="8">
    <location>
        <begin position="235"/>
        <end position="256"/>
    </location>
</feature>
<dbReference type="InterPro" id="IPR001750">
    <property type="entry name" value="ND/Mrp_TM"/>
</dbReference>
<dbReference type="GO" id="GO:0016491">
    <property type="term" value="F:oxidoreductase activity"/>
    <property type="evidence" value="ECO:0007669"/>
    <property type="project" value="UniProtKB-KW"/>
</dbReference>
<keyword evidence="3 7" id="KW-0812">Transmembrane</keyword>
<dbReference type="Proteomes" id="UP000000602">
    <property type="component" value="Chromosome"/>
</dbReference>
<sequence>MMNIFLLSLTVLFVGGIFSLLSYRHFNVMKVGYVIITAVGCAIGIYAITIPLHGAVVPSFSRPWLHLFTLSFSLDALSAFFLIPIFVVCPLAALYSYHYMDKIEEKGRIGVSFFFFNLLLISMALVTAADNIISFLLVWELMSLSSFFLVIHDYQEEDTRRAGYIYFVFAQAGAMFIIAALALAYSQTGIHDFAAFATLPAHIKLIVFFLALVGFGSKAGIFPLHMWLPHAHPAAPCHISAIMSGVMIKMGIYGIIRLYVELEDTSLIIGQTVLTLGMISGILGVVYALGKQDIKKVLAYSSVENIGVILIGAGIGMMGMSTGNMVMASFGFAGCLLHVLNHSLFKTLLFLGAGAIVQKTGTRRLDELGGLIKRLPLTGKSFLAGSVSISGLPPFNGFISEFLIYYGAFHGLSLKGSAFLFAMLSILALAIIGGLAASCFTRMMGIIFLGEPRTAKAAKATEAGFTMTLPMIFLAASCLFIGLFPAPFVGIVFSALASIPALTPIDGAEVTLLAENLGLAARLFLAVLIFSTLLRKLLYRNKVVVQAPTWGCAFAQPSVKMQYTGTSYAMSIIAFFRPFIQIKTNYSGIKRIFPRKTTYKTEVDDIAEVCLIERIVTPLLYFLGKFRWIQHGHIQLYIAYIAVTIIVLLLCV</sequence>
<dbReference type="GO" id="GO:0016829">
    <property type="term" value="F:lyase activity"/>
    <property type="evidence" value="ECO:0007669"/>
    <property type="project" value="UniProtKB-KW"/>
</dbReference>
<evidence type="ECO:0000256" key="5">
    <source>
        <dbReference type="ARBA" id="ARBA00023002"/>
    </source>
</evidence>
<feature type="transmembrane region" description="Helical" evidence="8">
    <location>
        <begin position="634"/>
        <end position="650"/>
    </location>
</feature>
<feature type="transmembrane region" description="Helical" evidence="8">
    <location>
        <begin position="132"/>
        <end position="151"/>
    </location>
</feature>
<dbReference type="PANTHER" id="PTHR42682:SF3">
    <property type="entry name" value="FORMATE HYDROGENLYASE SUBUNIT 3-RELATED"/>
    <property type="match status" value="1"/>
</dbReference>
<dbReference type="STRING" id="177439.DP1047"/>
<keyword evidence="5" id="KW-0560">Oxidoreductase</keyword>
<evidence type="ECO:0000256" key="7">
    <source>
        <dbReference type="RuleBase" id="RU000320"/>
    </source>
</evidence>
<dbReference type="PANTHER" id="PTHR42682">
    <property type="entry name" value="HYDROGENASE-4 COMPONENT F"/>
    <property type="match status" value="1"/>
</dbReference>
<dbReference type="Pfam" id="PF00662">
    <property type="entry name" value="Proton_antipo_N"/>
    <property type="match status" value="1"/>
</dbReference>
<evidence type="ECO:0000256" key="2">
    <source>
        <dbReference type="ARBA" id="ARBA00022475"/>
    </source>
</evidence>
<comment type="subcellular location">
    <subcellularLocation>
        <location evidence="1">Cell membrane</location>
        <topology evidence="1">Multi-pass membrane protein</topology>
    </subcellularLocation>
    <subcellularLocation>
        <location evidence="7">Membrane</location>
        <topology evidence="7">Multi-pass membrane protein</topology>
    </subcellularLocation>
</comment>
<evidence type="ECO:0000256" key="1">
    <source>
        <dbReference type="ARBA" id="ARBA00004651"/>
    </source>
</evidence>
<evidence type="ECO:0000256" key="8">
    <source>
        <dbReference type="SAM" id="Phobius"/>
    </source>
</evidence>
<keyword evidence="11" id="KW-0456">Lyase</keyword>
<feature type="domain" description="NADH-Ubiquinone oxidoreductase (complex I) chain 5 N-terminal" evidence="10">
    <location>
        <begin position="68"/>
        <end position="102"/>
    </location>
</feature>
<dbReference type="Pfam" id="PF00361">
    <property type="entry name" value="Proton_antipo_M"/>
    <property type="match status" value="1"/>
</dbReference>
<feature type="transmembrane region" description="Helical" evidence="8">
    <location>
        <begin position="382"/>
        <end position="406"/>
    </location>
</feature>
<evidence type="ECO:0000313" key="12">
    <source>
        <dbReference type="Proteomes" id="UP000000602"/>
    </source>
</evidence>
<organism evidence="11 12">
    <name type="scientific">Desulfotalea psychrophila (strain LSv54 / DSM 12343)</name>
    <dbReference type="NCBI Taxonomy" id="177439"/>
    <lineage>
        <taxon>Bacteria</taxon>
        <taxon>Pseudomonadati</taxon>
        <taxon>Thermodesulfobacteriota</taxon>
        <taxon>Desulfobulbia</taxon>
        <taxon>Desulfobulbales</taxon>
        <taxon>Desulfocapsaceae</taxon>
        <taxon>Desulfotalea</taxon>
    </lineage>
</organism>
<keyword evidence="2" id="KW-1003">Cell membrane</keyword>
<keyword evidence="6 8" id="KW-0472">Membrane</keyword>
<dbReference type="InterPro" id="IPR001516">
    <property type="entry name" value="Proton_antipo_N"/>
</dbReference>
<dbReference type="InterPro" id="IPR003918">
    <property type="entry name" value="NADH_UbQ_OxRdtase"/>
</dbReference>
<feature type="transmembrane region" description="Helical" evidence="8">
    <location>
        <begin position="205"/>
        <end position="228"/>
    </location>
</feature>
<feature type="transmembrane region" description="Helical" evidence="8">
    <location>
        <begin position="471"/>
        <end position="497"/>
    </location>
</feature>
<feature type="transmembrane region" description="Helical" evidence="8">
    <location>
        <begin position="330"/>
        <end position="357"/>
    </location>
</feature>
<proteinExistence type="predicted"/>
<dbReference type="KEGG" id="dps:DP1047"/>
<dbReference type="HOGENOM" id="CLU_007100_8_1_7"/>
<feature type="transmembrane region" description="Helical" evidence="8">
    <location>
        <begin position="6"/>
        <end position="26"/>
    </location>
</feature>
<feature type="transmembrane region" description="Helical" evidence="8">
    <location>
        <begin position="297"/>
        <end position="318"/>
    </location>
</feature>
<dbReference type="RefSeq" id="WP_011188290.1">
    <property type="nucleotide sequence ID" value="NC_006138.1"/>
</dbReference>
<evidence type="ECO:0000313" key="11">
    <source>
        <dbReference type="EMBL" id="CAG35776.1"/>
    </source>
</evidence>
<feature type="transmembrane region" description="Helical" evidence="8">
    <location>
        <begin position="517"/>
        <end position="534"/>
    </location>
</feature>
<feature type="transmembrane region" description="Helical" evidence="8">
    <location>
        <begin position="76"/>
        <end position="97"/>
    </location>
</feature>
<reference evidence="12" key="1">
    <citation type="journal article" date="2004" name="Environ. Microbiol.">
        <title>The genome of Desulfotalea psychrophila, a sulfate-reducing bacterium from permanently cold Arctic sediments.</title>
        <authorList>
            <person name="Rabus R."/>
            <person name="Ruepp A."/>
            <person name="Frickey T."/>
            <person name="Rattei T."/>
            <person name="Fartmann B."/>
            <person name="Stark M."/>
            <person name="Bauer M."/>
            <person name="Zibat A."/>
            <person name="Lombardot T."/>
            <person name="Becker I."/>
            <person name="Amann J."/>
            <person name="Gellner K."/>
            <person name="Teeling H."/>
            <person name="Leuschner W.D."/>
            <person name="Gloeckner F.-O."/>
            <person name="Lupas A.N."/>
            <person name="Amann R."/>
            <person name="Klenk H.-P."/>
        </authorList>
    </citation>
    <scope>NUCLEOTIDE SEQUENCE [LARGE SCALE GENOMIC DNA]</scope>
    <source>
        <strain evidence="12">DSM 12343 / LSv54</strain>
    </source>
</reference>
<feature type="transmembrane region" description="Helical" evidence="8">
    <location>
        <begin position="418"/>
        <end position="450"/>
    </location>
</feature>
<accession>Q6APE8</accession>
<dbReference type="eggNOG" id="COG0651">
    <property type="taxonomic scope" value="Bacteria"/>
</dbReference>